<dbReference type="RefSeq" id="WP_309938979.1">
    <property type="nucleotide sequence ID" value="NZ_AP025305.1"/>
</dbReference>
<evidence type="ECO:0000256" key="10">
    <source>
        <dbReference type="ARBA" id="ARBA00023303"/>
    </source>
</evidence>
<dbReference type="PANTHER" id="PTHR11767">
    <property type="entry name" value="INWARD RECTIFIER POTASSIUM CHANNEL"/>
    <property type="match status" value="1"/>
</dbReference>
<feature type="domain" description="Inward rectifier potassium channel C-terminal" evidence="13">
    <location>
        <begin position="177"/>
        <end position="314"/>
    </location>
</feature>
<dbReference type="InterPro" id="IPR041647">
    <property type="entry name" value="IRK_C"/>
</dbReference>
<evidence type="ECO:0000256" key="11">
    <source>
        <dbReference type="SAM" id="Phobius"/>
    </source>
</evidence>
<protein>
    <submittedName>
        <fullName evidence="14">Inward rectifier potassium channel</fullName>
    </submittedName>
</protein>
<evidence type="ECO:0000259" key="13">
    <source>
        <dbReference type="Pfam" id="PF17655"/>
    </source>
</evidence>
<dbReference type="GO" id="GO:0034702">
    <property type="term" value="C:monoatomic ion channel complex"/>
    <property type="evidence" value="ECO:0007669"/>
    <property type="project" value="UniProtKB-KW"/>
</dbReference>
<keyword evidence="15" id="KW-1185">Reference proteome</keyword>
<evidence type="ECO:0000256" key="7">
    <source>
        <dbReference type="ARBA" id="ARBA00022989"/>
    </source>
</evidence>
<evidence type="ECO:0000256" key="9">
    <source>
        <dbReference type="ARBA" id="ARBA00023136"/>
    </source>
</evidence>
<dbReference type="Pfam" id="PF07885">
    <property type="entry name" value="Ion_trans_2"/>
    <property type="match status" value="1"/>
</dbReference>
<comment type="subcellular location">
    <subcellularLocation>
        <location evidence="1">Membrane</location>
        <topology evidence="1">Multi-pass membrane protein</topology>
    </subcellularLocation>
</comment>
<evidence type="ECO:0000313" key="15">
    <source>
        <dbReference type="Proteomes" id="UP001185092"/>
    </source>
</evidence>
<dbReference type="InterPro" id="IPR016449">
    <property type="entry name" value="K_chnl_inward-rec_Kir"/>
</dbReference>
<keyword evidence="2" id="KW-0813">Transport</keyword>
<evidence type="ECO:0000256" key="6">
    <source>
        <dbReference type="ARBA" id="ARBA00022958"/>
    </source>
</evidence>
<feature type="domain" description="Potassium channel" evidence="12">
    <location>
        <begin position="90"/>
        <end position="169"/>
    </location>
</feature>
<reference evidence="14" key="1">
    <citation type="submission" date="2023-07" db="EMBL/GenBank/DDBJ databases">
        <title>Genomic Encyclopedia of Type Strains, Phase IV (KMG-IV): sequencing the most valuable type-strain genomes for metagenomic binning, comparative biology and taxonomic classification.</title>
        <authorList>
            <person name="Goeker M."/>
        </authorList>
    </citation>
    <scope>NUCLEOTIDE SEQUENCE</scope>
    <source>
        <strain evidence="14">DSM 26174</strain>
    </source>
</reference>
<dbReference type="Gene3D" id="1.10.287.70">
    <property type="match status" value="1"/>
</dbReference>
<name>A0AAE4BS38_9BACT</name>
<keyword evidence="4 11" id="KW-0812">Transmembrane</keyword>
<keyword evidence="8" id="KW-0406">Ion transport</keyword>
<keyword evidence="5" id="KW-0851">Voltage-gated channel</keyword>
<dbReference type="SUPFAM" id="SSF81324">
    <property type="entry name" value="Voltage-gated potassium channels"/>
    <property type="match status" value="1"/>
</dbReference>
<keyword evidence="6" id="KW-0630">Potassium</keyword>
<evidence type="ECO:0000256" key="8">
    <source>
        <dbReference type="ARBA" id="ARBA00023065"/>
    </source>
</evidence>
<evidence type="ECO:0000313" key="14">
    <source>
        <dbReference type="EMBL" id="MDR6239351.1"/>
    </source>
</evidence>
<dbReference type="GO" id="GO:0034765">
    <property type="term" value="P:regulation of monoatomic ion transmembrane transport"/>
    <property type="evidence" value="ECO:0007669"/>
    <property type="project" value="TreeGrafter"/>
</dbReference>
<evidence type="ECO:0000256" key="2">
    <source>
        <dbReference type="ARBA" id="ARBA00022448"/>
    </source>
</evidence>
<keyword evidence="3" id="KW-0633">Potassium transport</keyword>
<feature type="transmembrane region" description="Helical" evidence="11">
    <location>
        <begin position="146"/>
        <end position="168"/>
    </location>
</feature>
<dbReference type="PANTHER" id="PTHR11767:SF102">
    <property type="entry name" value="INWARDLY RECTIFYING POTASSIUM CHANNEL 1, ISOFORM F"/>
    <property type="match status" value="1"/>
</dbReference>
<keyword evidence="7 11" id="KW-1133">Transmembrane helix</keyword>
<keyword evidence="9 11" id="KW-0472">Membrane</keyword>
<proteinExistence type="predicted"/>
<dbReference type="GO" id="GO:0005886">
    <property type="term" value="C:plasma membrane"/>
    <property type="evidence" value="ECO:0007669"/>
    <property type="project" value="TreeGrafter"/>
</dbReference>
<evidence type="ECO:0000256" key="5">
    <source>
        <dbReference type="ARBA" id="ARBA00022882"/>
    </source>
</evidence>
<evidence type="ECO:0000256" key="1">
    <source>
        <dbReference type="ARBA" id="ARBA00004141"/>
    </source>
</evidence>
<comment type="caution">
    <text evidence="14">The sequence shown here is derived from an EMBL/GenBank/DDBJ whole genome shotgun (WGS) entry which is preliminary data.</text>
</comment>
<dbReference type="InterPro" id="IPR013518">
    <property type="entry name" value="K_chnl_inward-rec_Kir_cyto"/>
</dbReference>
<dbReference type="Proteomes" id="UP001185092">
    <property type="component" value="Unassembled WGS sequence"/>
</dbReference>
<dbReference type="InterPro" id="IPR013099">
    <property type="entry name" value="K_chnl_dom"/>
</dbReference>
<sequence length="333" mass="38764">MQIFLFDNCDFLNIVINNFNKYFFGEDVKDQDIGFSVSSRKEKSRLINDDGNFNVKRFEKSLKFQDVYYWLLSLRWSGFLLLAFGFIVLNNLVFAVIYFAIGAEFIDGADIGYNWEAFDDCLYFSFQTFTTVGYGAMSPIGVLPNVVASIEAVHGLITFSLVTALIYARFSKPTSKIRFSKDMLISPWKDGKDALMFRLVNERSDILIEMKVTVVMVISEKHEDSFVNKFHKLELEHDSILYFPLNWTVVHPIDENSPIYKLGMENKSKWEFVVQVQGFDNTFSQVIYQRKSYLGSQIVEKAKFNRMFHINDLGETELYIDRLDDYFKSTESE</sequence>
<evidence type="ECO:0000256" key="4">
    <source>
        <dbReference type="ARBA" id="ARBA00022692"/>
    </source>
</evidence>
<dbReference type="EMBL" id="JAVDQD010000002">
    <property type="protein sequence ID" value="MDR6239351.1"/>
    <property type="molecule type" value="Genomic_DNA"/>
</dbReference>
<dbReference type="SUPFAM" id="SSF81296">
    <property type="entry name" value="E set domains"/>
    <property type="match status" value="1"/>
</dbReference>
<dbReference type="AlphaFoldDB" id="A0AAE4BS38"/>
<dbReference type="GO" id="GO:0005242">
    <property type="term" value="F:inward rectifier potassium channel activity"/>
    <property type="evidence" value="ECO:0007669"/>
    <property type="project" value="InterPro"/>
</dbReference>
<evidence type="ECO:0000259" key="12">
    <source>
        <dbReference type="Pfam" id="PF07885"/>
    </source>
</evidence>
<dbReference type="Gene3D" id="2.60.40.1400">
    <property type="entry name" value="G protein-activated inward rectifier potassium channel 1"/>
    <property type="match status" value="1"/>
</dbReference>
<organism evidence="14 15">
    <name type="scientific">Aureibacter tunicatorum</name>
    <dbReference type="NCBI Taxonomy" id="866807"/>
    <lineage>
        <taxon>Bacteria</taxon>
        <taxon>Pseudomonadati</taxon>
        <taxon>Bacteroidota</taxon>
        <taxon>Cytophagia</taxon>
        <taxon>Cytophagales</taxon>
        <taxon>Persicobacteraceae</taxon>
        <taxon>Aureibacter</taxon>
    </lineage>
</organism>
<dbReference type="GO" id="GO:1990573">
    <property type="term" value="P:potassium ion import across plasma membrane"/>
    <property type="evidence" value="ECO:0007669"/>
    <property type="project" value="TreeGrafter"/>
</dbReference>
<dbReference type="InterPro" id="IPR014756">
    <property type="entry name" value="Ig_E-set"/>
</dbReference>
<keyword evidence="10 14" id="KW-0407">Ion channel</keyword>
<dbReference type="Pfam" id="PF17655">
    <property type="entry name" value="IRK_C"/>
    <property type="match status" value="1"/>
</dbReference>
<dbReference type="PRINTS" id="PR01320">
    <property type="entry name" value="KIRCHANNEL"/>
</dbReference>
<feature type="transmembrane region" description="Helical" evidence="11">
    <location>
        <begin position="79"/>
        <end position="101"/>
    </location>
</feature>
<evidence type="ECO:0000256" key="3">
    <source>
        <dbReference type="ARBA" id="ARBA00022538"/>
    </source>
</evidence>
<accession>A0AAE4BS38</accession>
<gene>
    <name evidence="14" type="ORF">HNQ88_002388</name>
</gene>